<dbReference type="PROSITE" id="PS51419">
    <property type="entry name" value="RAB"/>
    <property type="match status" value="1"/>
</dbReference>
<keyword evidence="4" id="KW-1185">Reference proteome</keyword>
<dbReference type="RefSeq" id="XP_020913844.1">
    <property type="nucleotide sequence ID" value="XM_021058185.2"/>
</dbReference>
<protein>
    <recommendedName>
        <fullName evidence="5">Ras-related protein Rab-24</fullName>
    </recommendedName>
</protein>
<evidence type="ECO:0000256" key="2">
    <source>
        <dbReference type="ARBA" id="ARBA00022741"/>
    </source>
</evidence>
<dbReference type="SMART" id="SM00173">
    <property type="entry name" value="RAS"/>
    <property type="match status" value="1"/>
</dbReference>
<dbReference type="SUPFAM" id="SSF52540">
    <property type="entry name" value="P-loop containing nucleoside triphosphate hydrolases"/>
    <property type="match status" value="1"/>
</dbReference>
<dbReference type="NCBIfam" id="TIGR00231">
    <property type="entry name" value="small_GTP"/>
    <property type="match status" value="1"/>
</dbReference>
<dbReference type="FunFam" id="3.40.50.300:FF:001204">
    <property type="entry name" value="Small GTP-binding protein, putative"/>
    <property type="match status" value="1"/>
</dbReference>
<evidence type="ECO:0000256" key="1">
    <source>
        <dbReference type="ARBA" id="ARBA00006270"/>
    </source>
</evidence>
<evidence type="ECO:0000313" key="3">
    <source>
        <dbReference type="EnsemblMetazoa" id="XP_020913844.1"/>
    </source>
</evidence>
<dbReference type="Pfam" id="PF00071">
    <property type="entry name" value="Ras"/>
    <property type="match status" value="1"/>
</dbReference>
<comment type="similarity">
    <text evidence="1">Belongs to the small GTPase superfamily. Rab family.</text>
</comment>
<dbReference type="SMART" id="SM00174">
    <property type="entry name" value="RHO"/>
    <property type="match status" value="1"/>
</dbReference>
<dbReference type="AlphaFoldDB" id="A0A913Y2X1"/>
<dbReference type="EnsemblMetazoa" id="XM_021058185.2">
    <property type="protein sequence ID" value="XP_020913844.1"/>
    <property type="gene ID" value="LOC110251462"/>
</dbReference>
<dbReference type="GO" id="GO:0005525">
    <property type="term" value="F:GTP binding"/>
    <property type="evidence" value="ECO:0007669"/>
    <property type="project" value="InterPro"/>
</dbReference>
<proteinExistence type="inferred from homology"/>
<name>A0A913Y2X1_EXADI</name>
<reference evidence="3" key="1">
    <citation type="submission" date="2022-11" db="UniProtKB">
        <authorList>
            <consortium name="EnsemblMetazoa"/>
        </authorList>
    </citation>
    <scope>IDENTIFICATION</scope>
</reference>
<dbReference type="OMA" id="HLLAMAM"/>
<keyword evidence="2" id="KW-0547">Nucleotide-binding</keyword>
<accession>A0A913Y2X1</accession>
<organism evidence="3 4">
    <name type="scientific">Exaiptasia diaphana</name>
    <name type="common">Tropical sea anemone</name>
    <name type="synonym">Aiptasia pulchella</name>
    <dbReference type="NCBI Taxonomy" id="2652724"/>
    <lineage>
        <taxon>Eukaryota</taxon>
        <taxon>Metazoa</taxon>
        <taxon>Cnidaria</taxon>
        <taxon>Anthozoa</taxon>
        <taxon>Hexacorallia</taxon>
        <taxon>Actiniaria</taxon>
        <taxon>Aiptasiidae</taxon>
        <taxon>Exaiptasia</taxon>
    </lineage>
</organism>
<dbReference type="PANTHER" id="PTHR47978">
    <property type="match status" value="1"/>
</dbReference>
<dbReference type="Proteomes" id="UP000887567">
    <property type="component" value="Unplaced"/>
</dbReference>
<dbReference type="InterPro" id="IPR027417">
    <property type="entry name" value="P-loop_NTPase"/>
</dbReference>
<dbReference type="PRINTS" id="PR00449">
    <property type="entry name" value="RASTRNSFRMNG"/>
</dbReference>
<evidence type="ECO:0008006" key="5">
    <source>
        <dbReference type="Google" id="ProtNLM"/>
    </source>
</evidence>
<dbReference type="GO" id="GO:0003924">
    <property type="term" value="F:GTPase activity"/>
    <property type="evidence" value="ECO:0007669"/>
    <property type="project" value="InterPro"/>
</dbReference>
<dbReference type="KEGG" id="epa:110251462"/>
<sequence length="209" mass="23785">MEIAMNESKGEVKVVLLGKENGGKSCLVVRYLHKRYHPRNVQSTIGAAYGTSTVQLDENRIVNLGIWDTAGSERFNAMTRVYYREAKAAVVCYDLTDSISFDRAKFWINELKKHEELCKVYLCGTKLDLIQENRQPRAVDPTITSDYAIEIDAKLFETSSKTGENVEELFYEIAKDSLKTEAEQARRRENEAILLQNRSNDTGKSLKCC</sequence>
<dbReference type="OrthoDB" id="25896at2759"/>
<dbReference type="Gene3D" id="3.40.50.300">
    <property type="entry name" value="P-loop containing nucleotide triphosphate hydrolases"/>
    <property type="match status" value="1"/>
</dbReference>
<dbReference type="InterPro" id="IPR001806">
    <property type="entry name" value="Small_GTPase"/>
</dbReference>
<dbReference type="PROSITE" id="PS51421">
    <property type="entry name" value="RAS"/>
    <property type="match status" value="1"/>
</dbReference>
<dbReference type="SMART" id="SM00175">
    <property type="entry name" value="RAB"/>
    <property type="match status" value="1"/>
</dbReference>
<dbReference type="GeneID" id="110251462"/>
<evidence type="ECO:0000313" key="4">
    <source>
        <dbReference type="Proteomes" id="UP000887567"/>
    </source>
</evidence>
<dbReference type="InterPro" id="IPR005225">
    <property type="entry name" value="Small_GTP-bd"/>
</dbReference>